<proteinExistence type="predicted"/>
<reference evidence="1 2" key="1">
    <citation type="submission" date="2024-10" db="EMBL/GenBank/DDBJ databases">
        <title>Isolation, draft genome sequencing and identification of Phyllobacterium sp. NSA23, isolated from leaf soil.</title>
        <authorList>
            <person name="Akita H."/>
        </authorList>
    </citation>
    <scope>NUCLEOTIDE SEQUENCE [LARGE SCALE GENOMIC DNA]</scope>
    <source>
        <strain evidence="1 2">NSA23</strain>
    </source>
</reference>
<dbReference type="Proteomes" id="UP001628091">
    <property type="component" value="Unassembled WGS sequence"/>
</dbReference>
<sequence>MSLRAEGLGGGPLIVVLQGSRLKEEGRGTMVLPVSPNRTMGTLHPVPRTAGVGVAPAAGKEGQGRSRILTTVPSEVPVATAAMAASMARW</sequence>
<accession>A0ABQ0H4M8</accession>
<keyword evidence="2" id="KW-1185">Reference proteome</keyword>
<name>A0ABQ0H4M8_9HYPH</name>
<dbReference type="EMBL" id="BAAFZP010000002">
    <property type="protein sequence ID" value="GAB1583861.1"/>
    <property type="molecule type" value="Genomic_DNA"/>
</dbReference>
<gene>
    <name evidence="1" type="ORF">PPNSA23_38040</name>
</gene>
<comment type="caution">
    <text evidence="1">The sequence shown here is derived from an EMBL/GenBank/DDBJ whole genome shotgun (WGS) entry which is preliminary data.</text>
</comment>
<protein>
    <submittedName>
        <fullName evidence="1">Uncharacterized protein</fullName>
    </submittedName>
</protein>
<organism evidence="1 2">
    <name type="scientific">Phyllobacterium phragmitis</name>
    <dbReference type="NCBI Taxonomy" id="2670329"/>
    <lineage>
        <taxon>Bacteria</taxon>
        <taxon>Pseudomonadati</taxon>
        <taxon>Pseudomonadota</taxon>
        <taxon>Alphaproteobacteria</taxon>
        <taxon>Hyphomicrobiales</taxon>
        <taxon>Phyllobacteriaceae</taxon>
        <taxon>Phyllobacterium</taxon>
    </lineage>
</organism>
<evidence type="ECO:0000313" key="1">
    <source>
        <dbReference type="EMBL" id="GAB1583861.1"/>
    </source>
</evidence>
<evidence type="ECO:0000313" key="2">
    <source>
        <dbReference type="Proteomes" id="UP001628091"/>
    </source>
</evidence>